<protein>
    <recommendedName>
        <fullName evidence="1">Tf2-1-like SH3-like domain-containing protein</fullName>
    </recommendedName>
</protein>
<gene>
    <name evidence="2" type="ORF">AAHA92_24967</name>
</gene>
<dbReference type="PANTHER" id="PTHR46148:SF52">
    <property type="entry name" value="OS04G0603800 PROTEIN"/>
    <property type="match status" value="1"/>
</dbReference>
<evidence type="ECO:0000259" key="1">
    <source>
        <dbReference type="Pfam" id="PF24626"/>
    </source>
</evidence>
<reference evidence="2 3" key="1">
    <citation type="submission" date="2024-06" db="EMBL/GenBank/DDBJ databases">
        <title>A chromosome level genome sequence of Diviner's sage (Salvia divinorum).</title>
        <authorList>
            <person name="Ford S.A."/>
            <person name="Ro D.-K."/>
            <person name="Ness R.W."/>
            <person name="Phillips M.A."/>
        </authorList>
    </citation>
    <scope>NUCLEOTIDE SEQUENCE [LARGE SCALE GENOMIC DNA]</scope>
    <source>
        <strain evidence="2">SAF-2024a</strain>
        <tissue evidence="2">Leaf</tissue>
    </source>
</reference>
<evidence type="ECO:0000313" key="3">
    <source>
        <dbReference type="Proteomes" id="UP001567538"/>
    </source>
</evidence>
<organism evidence="2 3">
    <name type="scientific">Salvia divinorum</name>
    <name type="common">Maria pastora</name>
    <name type="synonym">Diviner's sage</name>
    <dbReference type="NCBI Taxonomy" id="28513"/>
    <lineage>
        <taxon>Eukaryota</taxon>
        <taxon>Viridiplantae</taxon>
        <taxon>Streptophyta</taxon>
        <taxon>Embryophyta</taxon>
        <taxon>Tracheophyta</taxon>
        <taxon>Spermatophyta</taxon>
        <taxon>Magnoliopsida</taxon>
        <taxon>eudicotyledons</taxon>
        <taxon>Gunneridae</taxon>
        <taxon>Pentapetalae</taxon>
        <taxon>asterids</taxon>
        <taxon>lamiids</taxon>
        <taxon>Lamiales</taxon>
        <taxon>Lamiaceae</taxon>
        <taxon>Nepetoideae</taxon>
        <taxon>Mentheae</taxon>
        <taxon>Salviinae</taxon>
        <taxon>Salvia</taxon>
        <taxon>Salvia subgen. Calosphace</taxon>
    </lineage>
</organism>
<feature type="domain" description="Tf2-1-like SH3-like" evidence="1">
    <location>
        <begin position="17"/>
        <end position="82"/>
    </location>
</feature>
<name>A0ABD1G9S8_SALDI</name>
<sequence length="167" mass="19421">MRAAANRHRRHLEFAVGDQVLLKLQQYRQHSVARPISAKLARRYYGPFEILERIGPVAYRLQLPEGSRIHNVFHVSLLRPFVEGSSRETEDFPIMFARGKAIARPTRLLDRRVVWTDGNTVEEGQLEWSDDRGTAPTWEPMVLIEKHFPDLLLRDKEQLNGGELIRE</sequence>
<proteinExistence type="predicted"/>
<dbReference type="EMBL" id="JBEAFC010000009">
    <property type="protein sequence ID" value="KAL1540647.1"/>
    <property type="molecule type" value="Genomic_DNA"/>
</dbReference>
<keyword evidence="3" id="KW-1185">Reference proteome</keyword>
<evidence type="ECO:0000313" key="2">
    <source>
        <dbReference type="EMBL" id="KAL1540647.1"/>
    </source>
</evidence>
<dbReference type="InterPro" id="IPR056924">
    <property type="entry name" value="SH3_Tf2-1"/>
</dbReference>
<dbReference type="Proteomes" id="UP001567538">
    <property type="component" value="Unassembled WGS sequence"/>
</dbReference>
<comment type="caution">
    <text evidence="2">The sequence shown here is derived from an EMBL/GenBank/DDBJ whole genome shotgun (WGS) entry which is preliminary data.</text>
</comment>
<dbReference type="AlphaFoldDB" id="A0ABD1G9S8"/>
<accession>A0ABD1G9S8</accession>
<dbReference type="Pfam" id="PF24626">
    <property type="entry name" value="SH3_Tf2-1"/>
    <property type="match status" value="1"/>
</dbReference>
<dbReference type="PANTHER" id="PTHR46148">
    <property type="entry name" value="CHROMO DOMAIN-CONTAINING PROTEIN"/>
    <property type="match status" value="1"/>
</dbReference>